<dbReference type="AlphaFoldDB" id="A0A9P1IIT7"/>
<evidence type="ECO:0000259" key="2">
    <source>
        <dbReference type="PROSITE" id="PS50108"/>
    </source>
</evidence>
<dbReference type="Gene3D" id="3.90.810.10">
    <property type="entry name" value="CRIB domain"/>
    <property type="match status" value="1"/>
</dbReference>
<keyword evidence="4" id="KW-1185">Reference proteome</keyword>
<feature type="compositionally biased region" description="Acidic residues" evidence="1">
    <location>
        <begin position="270"/>
        <end position="284"/>
    </location>
</feature>
<dbReference type="InterPro" id="IPR036936">
    <property type="entry name" value="CRIB_dom_sf"/>
</dbReference>
<evidence type="ECO:0000256" key="1">
    <source>
        <dbReference type="SAM" id="MobiDB-lite"/>
    </source>
</evidence>
<protein>
    <recommendedName>
        <fullName evidence="2">CRIB domain-containing protein</fullName>
    </recommendedName>
</protein>
<feature type="domain" description="CRIB" evidence="2">
    <location>
        <begin position="89"/>
        <end position="102"/>
    </location>
</feature>
<evidence type="ECO:0000313" key="3">
    <source>
        <dbReference type="EMBL" id="CAI5444891.1"/>
    </source>
</evidence>
<proteinExistence type="predicted"/>
<feature type="compositionally biased region" description="Pro residues" evidence="1">
    <location>
        <begin position="243"/>
        <end position="258"/>
    </location>
</feature>
<sequence length="378" mass="42986">MIAFSWREKSRINVGLGNKSFTVQQTHENLVIFYDDSHRIVGFNFYDTTEAESFCKSLEMLKNNKRDTKKKFSFRGMFSSSKKEKELEIGKPTDFKHLQHVGLDMTADQEELYNRILPGLKMKENGDIALKEFVIRNEDKLRQSIMKDKKKTPKTVKKGTFFKSKKIEENLQPKAPPAFPSRSASRVSPSLSPRLPSHRQSYQWATNPVETVPPSPKPEIQATRVAPPPPPIPTSAPKVALPPVNPPSVAPPRAPPLPSDGFKIRKVEPDPESEEEEEELEVEEAANPRKTSSISNERRSFLDEIQNVDKSKILRKVSEDRHSITTPTGENTMIDAIQQFLDARRVGINPSDSEDSDDEDDWSDLICKFSRKKCNKLK</sequence>
<feature type="compositionally biased region" description="Polar residues" evidence="1">
    <location>
        <begin position="198"/>
        <end position="209"/>
    </location>
</feature>
<gene>
    <name evidence="3" type="ORF">CAMP_LOCUS7528</name>
</gene>
<feature type="compositionally biased region" description="Low complexity" evidence="1">
    <location>
        <begin position="180"/>
        <end position="195"/>
    </location>
</feature>
<comment type="caution">
    <text evidence="3">The sequence shown here is derived from an EMBL/GenBank/DDBJ whole genome shotgun (WGS) entry which is preliminary data.</text>
</comment>
<dbReference type="OrthoDB" id="5877440at2759"/>
<dbReference type="EMBL" id="CANHGI010000003">
    <property type="protein sequence ID" value="CAI5444891.1"/>
    <property type="molecule type" value="Genomic_DNA"/>
</dbReference>
<dbReference type="InterPro" id="IPR000095">
    <property type="entry name" value="CRIB_dom"/>
</dbReference>
<organism evidence="3 4">
    <name type="scientific">Caenorhabditis angaria</name>
    <dbReference type="NCBI Taxonomy" id="860376"/>
    <lineage>
        <taxon>Eukaryota</taxon>
        <taxon>Metazoa</taxon>
        <taxon>Ecdysozoa</taxon>
        <taxon>Nematoda</taxon>
        <taxon>Chromadorea</taxon>
        <taxon>Rhabditida</taxon>
        <taxon>Rhabditina</taxon>
        <taxon>Rhabditomorpha</taxon>
        <taxon>Rhabditoidea</taxon>
        <taxon>Rhabditidae</taxon>
        <taxon>Peloderinae</taxon>
        <taxon>Caenorhabditis</taxon>
    </lineage>
</organism>
<feature type="region of interest" description="Disordered" evidence="1">
    <location>
        <begin position="167"/>
        <end position="299"/>
    </location>
</feature>
<name>A0A9P1IIT7_9PELO</name>
<dbReference type="Proteomes" id="UP001152747">
    <property type="component" value="Unassembled WGS sequence"/>
</dbReference>
<reference evidence="3" key="1">
    <citation type="submission" date="2022-11" db="EMBL/GenBank/DDBJ databases">
        <authorList>
            <person name="Kikuchi T."/>
        </authorList>
    </citation>
    <scope>NUCLEOTIDE SEQUENCE</scope>
    <source>
        <strain evidence="3">PS1010</strain>
    </source>
</reference>
<evidence type="ECO:0000313" key="4">
    <source>
        <dbReference type="Proteomes" id="UP001152747"/>
    </source>
</evidence>
<accession>A0A9P1IIT7</accession>
<dbReference type="PROSITE" id="PS50108">
    <property type="entry name" value="CRIB"/>
    <property type="match status" value="1"/>
</dbReference>